<dbReference type="InterPro" id="IPR003675">
    <property type="entry name" value="Rce1/LyrA-like_dom"/>
</dbReference>
<evidence type="ECO:0000259" key="2">
    <source>
        <dbReference type="Pfam" id="PF02517"/>
    </source>
</evidence>
<dbReference type="AlphaFoldDB" id="A0A6G0WBZ1"/>
<dbReference type="InterPro" id="IPR052710">
    <property type="entry name" value="CAAX_protease"/>
</dbReference>
<keyword evidence="1" id="KW-1133">Transmembrane helix</keyword>
<dbReference type="VEuPathDB" id="FungiDB:AeMF1_013657"/>
<comment type="caution">
    <text evidence="3">The sequence shown here is derived from an EMBL/GenBank/DDBJ whole genome shotgun (WGS) entry which is preliminary data.</text>
</comment>
<feature type="transmembrane region" description="Helical" evidence="1">
    <location>
        <begin position="198"/>
        <end position="216"/>
    </location>
</feature>
<accession>A0A6G0WBZ1</accession>
<reference evidence="3 4" key="1">
    <citation type="submission" date="2019-07" db="EMBL/GenBank/DDBJ databases">
        <title>Genomics analysis of Aphanomyces spp. identifies a new class of oomycete effector associated with host adaptation.</title>
        <authorList>
            <person name="Gaulin E."/>
        </authorList>
    </citation>
    <scope>NUCLEOTIDE SEQUENCE [LARGE SCALE GENOMIC DNA]</scope>
    <source>
        <strain evidence="3 4">ATCC 201684</strain>
    </source>
</reference>
<dbReference type="GO" id="GO:0004175">
    <property type="term" value="F:endopeptidase activity"/>
    <property type="evidence" value="ECO:0007669"/>
    <property type="project" value="UniProtKB-ARBA"/>
</dbReference>
<evidence type="ECO:0000313" key="3">
    <source>
        <dbReference type="EMBL" id="KAF0724768.1"/>
    </source>
</evidence>
<feature type="domain" description="CAAX prenyl protease 2/Lysostaphin resistance protein A-like" evidence="2">
    <location>
        <begin position="164"/>
        <end position="263"/>
    </location>
</feature>
<dbReference type="PANTHER" id="PTHR36435">
    <property type="entry name" value="SLR1288 PROTEIN"/>
    <property type="match status" value="1"/>
</dbReference>
<protein>
    <recommendedName>
        <fullName evidence="2">CAAX prenyl protease 2/Lysostaphin resistance protein A-like domain-containing protein</fullName>
    </recommendedName>
</protein>
<feature type="transmembrane region" description="Helical" evidence="1">
    <location>
        <begin position="223"/>
        <end position="242"/>
    </location>
</feature>
<evidence type="ECO:0000256" key="1">
    <source>
        <dbReference type="SAM" id="Phobius"/>
    </source>
</evidence>
<keyword evidence="4" id="KW-1185">Reference proteome</keyword>
<evidence type="ECO:0000313" key="4">
    <source>
        <dbReference type="Proteomes" id="UP000481153"/>
    </source>
</evidence>
<name>A0A6G0WBZ1_9STRA</name>
<feature type="transmembrane region" description="Helical" evidence="1">
    <location>
        <begin position="278"/>
        <end position="297"/>
    </location>
</feature>
<feature type="transmembrane region" description="Helical" evidence="1">
    <location>
        <begin position="126"/>
        <end position="143"/>
    </location>
</feature>
<dbReference type="GO" id="GO:0080120">
    <property type="term" value="P:CAAX-box protein maturation"/>
    <property type="evidence" value="ECO:0007669"/>
    <property type="project" value="UniProtKB-ARBA"/>
</dbReference>
<proteinExistence type="predicted"/>
<sequence>MSVAVDRHENGLIAWLSPSNGSGVKLHGSLVAGIVAWVEVIAFLGETFLSMIISLACRSLFHAAAALVWPHDTTTTSLGDVVWDALFVCVYLLRRSAGNFHQPSISTWITRLGLHPTALSQLTRGWIVYQIAGFLAFVGYQHVANDWVMSWANYYGSSKDSVQWPHVLEILVLSPLKEELVFRGLAYHLLLNRIPKPMVAGLVSSILFGCIHLVNLKQSKFSTMYVLIQMGLGVEIGFFYSLTYARTGSLFECVVLHVVNNVLSSFTSTEMELSSSPWLAALLVHSILWYALLIYLSHQALRAQTRR</sequence>
<organism evidence="3 4">
    <name type="scientific">Aphanomyces euteiches</name>
    <dbReference type="NCBI Taxonomy" id="100861"/>
    <lineage>
        <taxon>Eukaryota</taxon>
        <taxon>Sar</taxon>
        <taxon>Stramenopiles</taxon>
        <taxon>Oomycota</taxon>
        <taxon>Saprolegniomycetes</taxon>
        <taxon>Saprolegniales</taxon>
        <taxon>Verrucalvaceae</taxon>
        <taxon>Aphanomyces</taxon>
    </lineage>
</organism>
<keyword evidence="1" id="KW-0472">Membrane</keyword>
<dbReference type="Pfam" id="PF02517">
    <property type="entry name" value="Rce1-like"/>
    <property type="match status" value="1"/>
</dbReference>
<dbReference type="PANTHER" id="PTHR36435:SF1">
    <property type="entry name" value="CAAX AMINO TERMINAL PROTEASE FAMILY PROTEIN"/>
    <property type="match status" value="1"/>
</dbReference>
<keyword evidence="1" id="KW-0812">Transmembrane</keyword>
<dbReference type="Proteomes" id="UP000481153">
    <property type="component" value="Unassembled WGS sequence"/>
</dbReference>
<gene>
    <name evidence="3" type="ORF">Ae201684_016640</name>
</gene>
<dbReference type="EMBL" id="VJMJ01000264">
    <property type="protein sequence ID" value="KAF0724768.1"/>
    <property type="molecule type" value="Genomic_DNA"/>
</dbReference>